<sequence>MKKITIVTGHYGTGKTNYSVNLALEAARTGEPVSIVDLDIVNPYFRTADFGRLFAEHGVTMITPDYANSNVDIPVLNFDLERIASDPGYLIVDVGGDDAGATALGRYAEAFSQYADCLDMLYVINCYRYLTKTPQEALTMMYEIEQASHMKHTGIVNNSNLGCETTVAHIESSLPFAQELARQADLPLLYTTYDDRLSPSGVGLHPVHVHVRPIWD</sequence>
<accession>D4LES6</accession>
<evidence type="ECO:0008006" key="3">
    <source>
        <dbReference type="Google" id="ProtNLM"/>
    </source>
</evidence>
<dbReference type="SUPFAM" id="SSF52540">
    <property type="entry name" value="P-loop containing nucleoside triphosphate hydrolases"/>
    <property type="match status" value="1"/>
</dbReference>
<dbReference type="EMBL" id="FP929052">
    <property type="protein sequence ID" value="CBL18121.1"/>
    <property type="molecule type" value="Genomic_DNA"/>
</dbReference>
<dbReference type="Proteomes" id="UP000007054">
    <property type="component" value="Chromosome"/>
</dbReference>
<proteinExistence type="predicted"/>
<dbReference type="BioCyc" id="RCHA213810:RUM_RS10195-MONOMER"/>
<dbReference type="Gene3D" id="3.40.50.300">
    <property type="entry name" value="P-loop containing nucleotide triphosphate hydrolases"/>
    <property type="match status" value="1"/>
</dbReference>
<dbReference type="PATRIC" id="fig|213810.4.peg.1990"/>
<dbReference type="AlphaFoldDB" id="D4LES6"/>
<protein>
    <recommendedName>
        <fullName evidence="3">CobQ/CobB/MinD/ParA nucleotide binding domain-containing protein</fullName>
    </recommendedName>
</protein>
<evidence type="ECO:0000313" key="1">
    <source>
        <dbReference type="EMBL" id="CBL18121.1"/>
    </source>
</evidence>
<dbReference type="STRING" id="213810.RUM_21010"/>
<keyword evidence="2" id="KW-1185">Reference proteome</keyword>
<dbReference type="HOGENOM" id="CLU_084710_0_0_9"/>
<name>D4LES6_RUMC1</name>
<dbReference type="InterPro" id="IPR027417">
    <property type="entry name" value="P-loop_NTPase"/>
</dbReference>
<evidence type="ECO:0000313" key="2">
    <source>
        <dbReference type="Proteomes" id="UP000007054"/>
    </source>
</evidence>
<reference evidence="1" key="2">
    <citation type="submission" date="2010-03" db="EMBL/GenBank/DDBJ databases">
        <authorList>
            <person name="Pajon A."/>
        </authorList>
    </citation>
    <scope>NUCLEOTIDE SEQUENCE</scope>
    <source>
        <strain evidence="1">Type strain: 18P13</strain>
    </source>
</reference>
<reference evidence="1" key="1">
    <citation type="submission" date="2010-03" db="EMBL/GenBank/DDBJ databases">
        <title>The genome sequence of Ruminococcus sp. 18P13.</title>
        <authorList>
            <consortium name="metaHIT consortium -- http://www.metahit.eu/"/>
            <person name="Pajon A."/>
            <person name="Turner K."/>
            <person name="Parkhill J."/>
            <person name="Bernalier A."/>
        </authorList>
    </citation>
    <scope>NUCLEOTIDE SEQUENCE [LARGE SCALE GENOMIC DNA]</scope>
    <source>
        <strain evidence="1">Type strain: 18P13</strain>
    </source>
</reference>
<gene>
    <name evidence="1" type="ordered locus">RUM_21010</name>
</gene>
<organism evidence="1 2">
    <name type="scientific">Ruminococcus champanellensis (strain DSM 18848 / JCM 17042 / KCTC 15320 / 18P13)</name>
    <dbReference type="NCBI Taxonomy" id="213810"/>
    <lineage>
        <taxon>Bacteria</taxon>
        <taxon>Bacillati</taxon>
        <taxon>Bacillota</taxon>
        <taxon>Clostridia</taxon>
        <taxon>Eubacteriales</taxon>
        <taxon>Oscillospiraceae</taxon>
        <taxon>Ruminococcus</taxon>
    </lineage>
</organism>
<dbReference type="KEGG" id="rch:RUM_21010"/>